<evidence type="ECO:0000256" key="2">
    <source>
        <dbReference type="SAM" id="SignalP"/>
    </source>
</evidence>
<dbReference type="Pfam" id="PF02321">
    <property type="entry name" value="OEP"/>
    <property type="match status" value="2"/>
</dbReference>
<dbReference type="AlphaFoldDB" id="A0A511H663"/>
<dbReference type="EMBL" id="BJVY01000003">
    <property type="protein sequence ID" value="GEL69011.1"/>
    <property type="molecule type" value="Genomic_DNA"/>
</dbReference>
<evidence type="ECO:0000313" key="4">
    <source>
        <dbReference type="EMBL" id="SDD37886.1"/>
    </source>
</evidence>
<dbReference type="RefSeq" id="WP_090485225.1">
    <property type="nucleotide sequence ID" value="NZ_BJVY01000003.1"/>
</dbReference>
<proteinExistence type="inferred from homology"/>
<gene>
    <name evidence="3" type="ORF">MVI01_07950</name>
    <name evidence="4" type="ORF">SAMN04488504_101649</name>
</gene>
<dbReference type="PANTHER" id="PTHR30203">
    <property type="entry name" value="OUTER MEMBRANE CATION EFFLUX PROTEIN"/>
    <property type="match status" value="1"/>
</dbReference>
<dbReference type="EMBL" id="FNAJ01000001">
    <property type="protein sequence ID" value="SDD37886.1"/>
    <property type="molecule type" value="Genomic_DNA"/>
</dbReference>
<protein>
    <submittedName>
        <fullName evidence="4">Outer membrane protein, cobalt-zinc-cadmium efflux system</fullName>
    </submittedName>
    <submittedName>
        <fullName evidence="3">RND transporter</fullName>
    </submittedName>
</protein>
<comment type="caution">
    <text evidence="3">The sequence shown here is derived from an EMBL/GenBank/DDBJ whole genome shotgun (WGS) entry which is preliminary data.</text>
</comment>
<dbReference type="SUPFAM" id="SSF56954">
    <property type="entry name" value="Outer membrane efflux proteins (OEP)"/>
    <property type="match status" value="1"/>
</dbReference>
<accession>A0A511H663</accession>
<dbReference type="InterPro" id="IPR010131">
    <property type="entry name" value="MdtP/NodT-like"/>
</dbReference>
<reference evidence="4 5" key="1">
    <citation type="submission" date="2016-10" db="EMBL/GenBank/DDBJ databases">
        <authorList>
            <person name="Varghese N."/>
            <person name="Submissions S."/>
        </authorList>
    </citation>
    <scope>NUCLEOTIDE SEQUENCE [LARGE SCALE GENOMIC DNA]</scope>
    <source>
        <strain evidence="4 5">DSM 2260</strain>
    </source>
</reference>
<reference evidence="3 6" key="2">
    <citation type="submission" date="2019-07" db="EMBL/GenBank/DDBJ databases">
        <title>Whole genome shotgun sequence of Myxococcus virescens NBRC 100334.</title>
        <authorList>
            <person name="Hosoyama A."/>
            <person name="Uohara A."/>
            <person name="Ohji S."/>
            <person name="Ichikawa N."/>
        </authorList>
    </citation>
    <scope>NUCLEOTIDE SEQUENCE [LARGE SCALE GENOMIC DNA]</scope>
    <source>
        <strain evidence="3 6">NBRC 100334</strain>
    </source>
</reference>
<name>A0A511H663_9BACT</name>
<evidence type="ECO:0000313" key="6">
    <source>
        <dbReference type="Proteomes" id="UP000321224"/>
    </source>
</evidence>
<feature type="chain" id="PRO_5022755095" evidence="2">
    <location>
        <begin position="25"/>
        <end position="420"/>
    </location>
</feature>
<organism evidence="3 6">
    <name type="scientific">Myxococcus virescens</name>
    <dbReference type="NCBI Taxonomy" id="83456"/>
    <lineage>
        <taxon>Bacteria</taxon>
        <taxon>Pseudomonadati</taxon>
        <taxon>Myxococcota</taxon>
        <taxon>Myxococcia</taxon>
        <taxon>Myxococcales</taxon>
        <taxon>Cystobacterineae</taxon>
        <taxon>Myxococcaceae</taxon>
        <taxon>Myxococcus</taxon>
    </lineage>
</organism>
<feature type="signal peptide" evidence="2">
    <location>
        <begin position="1"/>
        <end position="24"/>
    </location>
</feature>
<keyword evidence="5" id="KW-1185">Reference proteome</keyword>
<keyword evidence="2" id="KW-0732">Signal</keyword>
<evidence type="ECO:0000313" key="3">
    <source>
        <dbReference type="EMBL" id="GEL69011.1"/>
    </source>
</evidence>
<comment type="similarity">
    <text evidence="1">Belongs to the outer membrane factor (OMF) (TC 1.B.17) family.</text>
</comment>
<sequence>MPHPLTVAAFGLAAALLFPRVAAAQPGSADAALSLEETLALARQRAPALLDAAGRAAEAQGPVAAAASLLNDNPTFELQAGPRSAPGSPGNPAVRGLDLSVGISQAFELGGKGGARRASARAGLEMETALQRDAERRVLGDVAARFLQALHARERLSLAREAEAAARETTNSAQRRFEAGDVPVVDVNVARVSLARLRAEVATAEGDEAVQLHQLRAMLGLPLTHPLAIRGELRVLALQPVMETKTDTVAARPDITALEAELAQADADRRMGRASVWPDITAGFLYQREIDETAYLGALSVPLPIFDRGDNARVTGDARVRRLQSLLAAARVEVDVQVEAARVQHRKRLEAVTLLEADALPLLNDNERLARRSYEAGEMGLAEFLLVRRDTLEARAAYLDSLLQAALARIQLAVETGALP</sequence>
<dbReference type="GO" id="GO:0015562">
    <property type="term" value="F:efflux transmembrane transporter activity"/>
    <property type="evidence" value="ECO:0007669"/>
    <property type="project" value="InterPro"/>
</dbReference>
<dbReference type="Proteomes" id="UP000321224">
    <property type="component" value="Unassembled WGS sequence"/>
</dbReference>
<evidence type="ECO:0000256" key="1">
    <source>
        <dbReference type="ARBA" id="ARBA00007613"/>
    </source>
</evidence>
<dbReference type="Proteomes" id="UP000198717">
    <property type="component" value="Unassembled WGS sequence"/>
</dbReference>
<dbReference type="PANTHER" id="PTHR30203:SF24">
    <property type="entry name" value="BLR4935 PROTEIN"/>
    <property type="match status" value="1"/>
</dbReference>
<dbReference type="Gene3D" id="1.20.1600.10">
    <property type="entry name" value="Outer membrane efflux proteins (OEP)"/>
    <property type="match status" value="1"/>
</dbReference>
<dbReference type="InterPro" id="IPR003423">
    <property type="entry name" value="OMP_efflux"/>
</dbReference>
<evidence type="ECO:0000313" key="5">
    <source>
        <dbReference type="Proteomes" id="UP000198717"/>
    </source>
</evidence>